<organism evidence="2 3">
    <name type="scientific">Streptomyces ipomoeae 91-03</name>
    <dbReference type="NCBI Taxonomy" id="698759"/>
    <lineage>
        <taxon>Bacteria</taxon>
        <taxon>Bacillati</taxon>
        <taxon>Actinomycetota</taxon>
        <taxon>Actinomycetes</taxon>
        <taxon>Kitasatosporales</taxon>
        <taxon>Streptomycetaceae</taxon>
        <taxon>Streptomyces</taxon>
    </lineage>
</organism>
<evidence type="ECO:0000256" key="1">
    <source>
        <dbReference type="SAM" id="MobiDB-lite"/>
    </source>
</evidence>
<feature type="region of interest" description="Disordered" evidence="1">
    <location>
        <begin position="70"/>
        <end position="92"/>
    </location>
</feature>
<accession>L1KLY3</accession>
<proteinExistence type="predicted"/>
<evidence type="ECO:0000313" key="3">
    <source>
        <dbReference type="Proteomes" id="UP000010411"/>
    </source>
</evidence>
<dbReference type="Proteomes" id="UP000010411">
    <property type="component" value="Unassembled WGS sequence"/>
</dbReference>
<gene>
    <name evidence="2" type="ORF">STRIP9103_09140</name>
</gene>
<reference evidence="2 3" key="1">
    <citation type="submission" date="2012-11" db="EMBL/GenBank/DDBJ databases">
        <authorList>
            <person name="Huguet-Tapia J.C."/>
            <person name="Durkin A.S."/>
            <person name="Pettis G.S."/>
            <person name="Badger J.H."/>
        </authorList>
    </citation>
    <scope>NUCLEOTIDE SEQUENCE [LARGE SCALE GENOMIC DNA]</scope>
    <source>
        <strain evidence="2 3">91-03</strain>
    </source>
</reference>
<dbReference type="AlphaFoldDB" id="L1KLY3"/>
<evidence type="ECO:0000313" key="2">
    <source>
        <dbReference type="EMBL" id="EKX61383.1"/>
    </source>
</evidence>
<name>L1KLY3_9ACTN</name>
<protein>
    <submittedName>
        <fullName evidence="2">Uncharacterized protein</fullName>
    </submittedName>
</protein>
<comment type="caution">
    <text evidence="2">The sequence shown here is derived from an EMBL/GenBank/DDBJ whole genome shotgun (WGS) entry which is preliminary data.</text>
</comment>
<sequence length="315" mass="34087">MAVEVQVAAGDDVHGDAREFLARRGRADLANEVLVAEALMPHHPAHLLCGLPGERGERCLAVDVEPQGQDVRHHARSGLGDRTHSGAHRQVHHDVRRAVHRADIRRHRRDDHGGAPHTGRVRRAVQPGQLDAHLVGAHTTAGHLGRVPADARPAGQQGRAEALLGPLQPEPPVGGVVGGLLVRQLRVDQAGEGAVSGVRYHLAAHQGAVDLRDPLFDEGERRDVAHDLVVLLMPPEVVRAEGEQRVVEQRPPVGGVGAVPVGVDPGVGRRARIVRAGEVDDRQFPCERRIRHLPHQRAVGDEVRVQGVRLRDHPP</sequence>
<keyword evidence="3" id="KW-1185">Reference proteome</keyword>
<dbReference type="EMBL" id="AEJC01000599">
    <property type="protein sequence ID" value="EKX61383.1"/>
    <property type="molecule type" value="Genomic_DNA"/>
</dbReference>